<protein>
    <submittedName>
        <fullName evidence="2">Uncharacterized protein</fullName>
    </submittedName>
</protein>
<proteinExistence type="predicted"/>
<organism evidence="2 3">
    <name type="scientific">Periconia macrospinosa</name>
    <dbReference type="NCBI Taxonomy" id="97972"/>
    <lineage>
        <taxon>Eukaryota</taxon>
        <taxon>Fungi</taxon>
        <taxon>Dikarya</taxon>
        <taxon>Ascomycota</taxon>
        <taxon>Pezizomycotina</taxon>
        <taxon>Dothideomycetes</taxon>
        <taxon>Pleosporomycetidae</taxon>
        <taxon>Pleosporales</taxon>
        <taxon>Massarineae</taxon>
        <taxon>Periconiaceae</taxon>
        <taxon>Periconia</taxon>
    </lineage>
</organism>
<evidence type="ECO:0000313" key="3">
    <source>
        <dbReference type="Proteomes" id="UP000244855"/>
    </source>
</evidence>
<keyword evidence="3" id="KW-1185">Reference proteome</keyword>
<sequence length="193" mass="21257">MEKEGRNEKELPFLCLPKRDSPPAEPAPSQVPKRFGFALQRISQSIKRQYIALSSPPRMVCYCSNTPQITVDRCDRGSQTFRTPPWSANIKPPRLRCGPGPAPLPLSIPTFLSKAPHGNPSTTCRLPPQHQPAIRVRRGLSIVGGGSPGRVATEKRAKMAGPASYLSYATSRMKMAPRLAPLVCNDRHQNVPR</sequence>
<evidence type="ECO:0000256" key="1">
    <source>
        <dbReference type="SAM" id="MobiDB-lite"/>
    </source>
</evidence>
<gene>
    <name evidence="2" type="ORF">DM02DRAFT_161053</name>
</gene>
<dbReference type="AlphaFoldDB" id="A0A2V1E349"/>
<name>A0A2V1E349_9PLEO</name>
<accession>A0A2V1E349</accession>
<feature type="compositionally biased region" description="Basic and acidic residues" evidence="1">
    <location>
        <begin position="1"/>
        <end position="22"/>
    </location>
</feature>
<evidence type="ECO:0000313" key="2">
    <source>
        <dbReference type="EMBL" id="PVI04746.1"/>
    </source>
</evidence>
<reference evidence="2 3" key="1">
    <citation type="journal article" date="2018" name="Sci. Rep.">
        <title>Comparative genomics provides insights into the lifestyle and reveals functional heterogeneity of dark septate endophytic fungi.</title>
        <authorList>
            <person name="Knapp D.G."/>
            <person name="Nemeth J.B."/>
            <person name="Barry K."/>
            <person name="Hainaut M."/>
            <person name="Henrissat B."/>
            <person name="Johnson J."/>
            <person name="Kuo A."/>
            <person name="Lim J.H.P."/>
            <person name="Lipzen A."/>
            <person name="Nolan M."/>
            <person name="Ohm R.A."/>
            <person name="Tamas L."/>
            <person name="Grigoriev I.V."/>
            <person name="Spatafora J.W."/>
            <person name="Nagy L.G."/>
            <person name="Kovacs G.M."/>
        </authorList>
    </citation>
    <scope>NUCLEOTIDE SEQUENCE [LARGE SCALE GENOMIC DNA]</scope>
    <source>
        <strain evidence="2 3">DSE2036</strain>
    </source>
</reference>
<feature type="region of interest" description="Disordered" evidence="1">
    <location>
        <begin position="1"/>
        <end position="31"/>
    </location>
</feature>
<dbReference type="EMBL" id="KZ805319">
    <property type="protein sequence ID" value="PVI04746.1"/>
    <property type="molecule type" value="Genomic_DNA"/>
</dbReference>
<dbReference type="Proteomes" id="UP000244855">
    <property type="component" value="Unassembled WGS sequence"/>
</dbReference>